<name>A0A8J5FH13_ZINOF</name>
<keyword evidence="2" id="KW-1185">Reference proteome</keyword>
<comment type="caution">
    <text evidence="1">The sequence shown here is derived from an EMBL/GenBank/DDBJ whole genome shotgun (WGS) entry which is preliminary data.</text>
</comment>
<reference evidence="1 2" key="1">
    <citation type="submission" date="2020-08" db="EMBL/GenBank/DDBJ databases">
        <title>Plant Genome Project.</title>
        <authorList>
            <person name="Zhang R.-G."/>
        </authorList>
    </citation>
    <scope>NUCLEOTIDE SEQUENCE [LARGE SCALE GENOMIC DNA]</scope>
    <source>
        <tissue evidence="1">Rhizome</tissue>
    </source>
</reference>
<protein>
    <submittedName>
        <fullName evidence="1">Uncharacterized protein</fullName>
    </submittedName>
</protein>
<dbReference type="Proteomes" id="UP000734854">
    <property type="component" value="Unassembled WGS sequence"/>
</dbReference>
<dbReference type="Pfam" id="PF07028">
    <property type="entry name" value="DUF1319"/>
    <property type="match status" value="1"/>
</dbReference>
<dbReference type="EMBL" id="JACMSC010000016">
    <property type="protein sequence ID" value="KAG6483950.1"/>
    <property type="molecule type" value="Genomic_DNA"/>
</dbReference>
<proteinExistence type="predicted"/>
<organism evidence="1 2">
    <name type="scientific">Zingiber officinale</name>
    <name type="common">Ginger</name>
    <name type="synonym">Amomum zingiber</name>
    <dbReference type="NCBI Taxonomy" id="94328"/>
    <lineage>
        <taxon>Eukaryota</taxon>
        <taxon>Viridiplantae</taxon>
        <taxon>Streptophyta</taxon>
        <taxon>Embryophyta</taxon>
        <taxon>Tracheophyta</taxon>
        <taxon>Spermatophyta</taxon>
        <taxon>Magnoliopsida</taxon>
        <taxon>Liliopsida</taxon>
        <taxon>Zingiberales</taxon>
        <taxon>Zingiberaceae</taxon>
        <taxon>Zingiber</taxon>
    </lineage>
</organism>
<evidence type="ECO:0000313" key="1">
    <source>
        <dbReference type="EMBL" id="KAG6483950.1"/>
    </source>
</evidence>
<evidence type="ECO:0000313" key="2">
    <source>
        <dbReference type="Proteomes" id="UP000734854"/>
    </source>
</evidence>
<gene>
    <name evidence="1" type="ORF">ZIOFF_060743</name>
</gene>
<dbReference type="AlphaFoldDB" id="A0A8J5FH13"/>
<sequence>MDDIEDTAARNLLNSLWEFMLIIKAKEKDFARRCQVKRGLYLYFKDTLPEVIQTKDALLDTFIRMQGIVQKIKGKKRQCYLKRRRFPLENKPLTKRQLEDLIIKITEQPKLIEHQVLQLLEELKKKVVRVETLLHKVEKWVSS</sequence>
<dbReference type="InterPro" id="IPR010746">
    <property type="entry name" value="CYMV_Orf1"/>
</dbReference>
<accession>A0A8J5FH13</accession>